<evidence type="ECO:0000313" key="3">
    <source>
        <dbReference type="Proteomes" id="UP000694428"/>
    </source>
</evidence>
<feature type="chain" id="PRO_5034056705" description="Secreted protein" evidence="1">
    <location>
        <begin position="17"/>
        <end position="84"/>
    </location>
</feature>
<protein>
    <recommendedName>
        <fullName evidence="4">Secreted protein</fullName>
    </recommendedName>
</protein>
<dbReference type="Proteomes" id="UP000694428">
    <property type="component" value="Unplaced"/>
</dbReference>
<dbReference type="AlphaFoldDB" id="A0A8C9FRM1"/>
<dbReference type="Ensembl" id="ENSPSTT00000020295.1">
    <property type="protein sequence ID" value="ENSPSTP00000019370.1"/>
    <property type="gene ID" value="ENSPSTG00000013993.1"/>
</dbReference>
<evidence type="ECO:0008006" key="4">
    <source>
        <dbReference type="Google" id="ProtNLM"/>
    </source>
</evidence>
<accession>A0A8C9FRM1</accession>
<reference evidence="2" key="2">
    <citation type="submission" date="2025-09" db="UniProtKB">
        <authorList>
            <consortium name="Ensembl"/>
        </authorList>
    </citation>
    <scope>IDENTIFICATION</scope>
</reference>
<reference evidence="2" key="1">
    <citation type="submission" date="2025-08" db="UniProtKB">
        <authorList>
            <consortium name="Ensembl"/>
        </authorList>
    </citation>
    <scope>IDENTIFICATION</scope>
</reference>
<sequence length="84" mass="8643">MRALCVAVAVAALGAALPPGPPVSVSVGSAVARERFRVVVAPLICRRSCVRGRCRDQCRAGTNTTLVGENGRHGADTLSGPGFR</sequence>
<evidence type="ECO:0000256" key="1">
    <source>
        <dbReference type="SAM" id="SignalP"/>
    </source>
</evidence>
<keyword evidence="3" id="KW-1185">Reference proteome</keyword>
<name>A0A8C9FRM1_PAVCR</name>
<proteinExistence type="predicted"/>
<evidence type="ECO:0000313" key="2">
    <source>
        <dbReference type="Ensembl" id="ENSPSTP00000019370.1"/>
    </source>
</evidence>
<keyword evidence="1" id="KW-0732">Signal</keyword>
<feature type="signal peptide" evidence="1">
    <location>
        <begin position="1"/>
        <end position="16"/>
    </location>
</feature>
<organism evidence="2 3">
    <name type="scientific">Pavo cristatus</name>
    <name type="common">Indian peafowl</name>
    <name type="synonym">Blue peafowl</name>
    <dbReference type="NCBI Taxonomy" id="9049"/>
    <lineage>
        <taxon>Eukaryota</taxon>
        <taxon>Metazoa</taxon>
        <taxon>Chordata</taxon>
        <taxon>Craniata</taxon>
        <taxon>Vertebrata</taxon>
        <taxon>Euteleostomi</taxon>
        <taxon>Archelosauria</taxon>
        <taxon>Archosauria</taxon>
        <taxon>Dinosauria</taxon>
        <taxon>Saurischia</taxon>
        <taxon>Theropoda</taxon>
        <taxon>Coelurosauria</taxon>
        <taxon>Aves</taxon>
        <taxon>Neognathae</taxon>
        <taxon>Galloanserae</taxon>
        <taxon>Galliformes</taxon>
        <taxon>Phasianidae</taxon>
        <taxon>Phasianinae</taxon>
        <taxon>Pavo</taxon>
    </lineage>
</organism>